<name>B6ARV2_9BACT</name>
<sequence length="85" mass="9568">MRSKSICINSSKFFQLDVLKKDQKIVLTNPSTSPEQSRRERDNRCSLPNPVSRRSDAERLATLRPVHLNMLRKSPESSTPTAAGS</sequence>
<proteinExistence type="predicted"/>
<accession>B6ARV2</accession>
<dbReference type="AlphaFoldDB" id="B6ARV2"/>
<reference evidence="2" key="1">
    <citation type="journal article" date="2004" name="Nature">
        <title>Community structure and metabolism through reconstruction of microbial genomes from the environment.</title>
        <authorList>
            <person name="Tyson G.W."/>
            <person name="Chapman J."/>
            <person name="Hugenholtz P."/>
            <person name="Allen E.E."/>
            <person name="Ram R.J."/>
            <person name="Richardson P.M."/>
            <person name="Solovyev V.V."/>
            <person name="Rubin E.M."/>
            <person name="Rokhsar D.S."/>
            <person name="Banfield J.F."/>
        </authorList>
    </citation>
    <scope>NUCLEOTIDE SEQUENCE [LARGE SCALE GENOMIC DNA]</scope>
</reference>
<evidence type="ECO:0000313" key="2">
    <source>
        <dbReference type="EMBL" id="EDZ38198.1"/>
    </source>
</evidence>
<feature type="region of interest" description="Disordered" evidence="1">
    <location>
        <begin position="27"/>
        <end position="60"/>
    </location>
</feature>
<organism evidence="2">
    <name type="scientific">Leptospirillum sp. Group II '5-way CG'</name>
    <dbReference type="NCBI Taxonomy" id="419541"/>
    <lineage>
        <taxon>Bacteria</taxon>
        <taxon>Pseudomonadati</taxon>
        <taxon>Nitrospirota</taxon>
        <taxon>Nitrospiria</taxon>
        <taxon>Nitrospirales</taxon>
        <taxon>Nitrospiraceae</taxon>
        <taxon>Leptospirillum</taxon>
    </lineage>
</organism>
<gene>
    <name evidence="2" type="ORF">CGL2_11284018</name>
</gene>
<evidence type="ECO:0000256" key="1">
    <source>
        <dbReference type="SAM" id="MobiDB-lite"/>
    </source>
</evidence>
<reference evidence="2" key="2">
    <citation type="journal article" date="2008" name="PLoS Biol.">
        <title>Population genomic analysis of strain variation in Leptospirillum group II bacteria involved in acid mine drainage formation.</title>
        <authorList>
            <person name="Simmons S.L."/>
            <person name="Dibartolo G."/>
            <person name="Denef V.J."/>
            <person name="Goltsman D.S."/>
            <person name="Thelen M.P."/>
            <person name="Banfield J.F."/>
        </authorList>
    </citation>
    <scope>NUCLEOTIDE SEQUENCE [LARGE SCALE GENOMIC DNA]</scope>
</reference>
<protein>
    <submittedName>
        <fullName evidence="2">Uncharacterized protein</fullName>
    </submittedName>
</protein>
<dbReference type="EMBL" id="DS995262">
    <property type="protein sequence ID" value="EDZ38198.1"/>
    <property type="molecule type" value="Genomic_DNA"/>
</dbReference>